<dbReference type="EMBL" id="WQNF01000058">
    <property type="protein sequence ID" value="MVT71052.1"/>
    <property type="molecule type" value="Genomic_DNA"/>
</dbReference>
<dbReference type="SUPFAM" id="SSF54427">
    <property type="entry name" value="NTF2-like"/>
    <property type="match status" value="1"/>
</dbReference>
<dbReference type="AlphaFoldDB" id="A0A844T694"/>
<dbReference type="RefSeq" id="WP_157348695.1">
    <property type="nucleotide sequence ID" value="NZ_WQNF01000058.1"/>
</dbReference>
<evidence type="ECO:0000313" key="2">
    <source>
        <dbReference type="Proteomes" id="UP000436468"/>
    </source>
</evidence>
<evidence type="ECO:0000313" key="1">
    <source>
        <dbReference type="EMBL" id="MVT71052.1"/>
    </source>
</evidence>
<dbReference type="Gene3D" id="3.10.450.50">
    <property type="match status" value="1"/>
</dbReference>
<keyword evidence="2" id="KW-1185">Reference proteome</keyword>
<name>A0A844T694_9BRAD</name>
<protein>
    <recommendedName>
        <fullName evidence="3">SnoaL-like domain-containing protein</fullName>
    </recommendedName>
</protein>
<proteinExistence type="predicted"/>
<dbReference type="Proteomes" id="UP000436468">
    <property type="component" value="Unassembled WGS sequence"/>
</dbReference>
<reference evidence="1 2" key="1">
    <citation type="submission" date="2019-12" db="EMBL/GenBank/DDBJ databases">
        <title>Draft genome sequences Bradyrhizobium cajani AMBPC1010, Bradyrhizobium pachyrhizi AMBPC1040 and Bradyrhizobium yuanmingense ALSPC3051, three plant growth promoting strains isolated from nodules of Cajanus cajan L. in Dominican Republic.</title>
        <authorList>
            <person name="Flores-Felix J.D."/>
            <person name="Araujo J."/>
            <person name="Diaz-Alcantara C."/>
            <person name="Gonzalez-Andres F."/>
            <person name="Velazquez E."/>
        </authorList>
    </citation>
    <scope>NUCLEOTIDE SEQUENCE [LARGE SCALE GENOMIC DNA]</scope>
    <source>
        <strain evidence="1 2">1040</strain>
    </source>
</reference>
<dbReference type="InterPro" id="IPR032710">
    <property type="entry name" value="NTF2-like_dom_sf"/>
</dbReference>
<accession>A0A844T694</accession>
<gene>
    <name evidence="1" type="ORF">GPL21_39095</name>
</gene>
<comment type="caution">
    <text evidence="1">The sequence shown here is derived from an EMBL/GenBank/DDBJ whole genome shotgun (WGS) entry which is preliminary data.</text>
</comment>
<evidence type="ECO:0008006" key="3">
    <source>
        <dbReference type="Google" id="ProtNLM"/>
    </source>
</evidence>
<organism evidence="1 2">
    <name type="scientific">Bradyrhizobium pachyrhizi</name>
    <dbReference type="NCBI Taxonomy" id="280333"/>
    <lineage>
        <taxon>Bacteria</taxon>
        <taxon>Pseudomonadati</taxon>
        <taxon>Pseudomonadota</taxon>
        <taxon>Alphaproteobacteria</taxon>
        <taxon>Hyphomicrobiales</taxon>
        <taxon>Nitrobacteraceae</taxon>
        <taxon>Bradyrhizobium</taxon>
    </lineage>
</organism>
<sequence>MTEPPETIDPIAIVVDFVDACRDRRISDLLDLYDGDATAECGEGGRFEGRRGLCAYWTLRLADQVFGPLQIETVVPENGGIYFEYRDAGGYLFRTRLRLDGVGKIVHSICNPLVADDGADRLTVAGGPGRSCKSPLAR</sequence>